<evidence type="ECO:0000313" key="1">
    <source>
        <dbReference type="EMBL" id="KKL81425.1"/>
    </source>
</evidence>
<dbReference type="AlphaFoldDB" id="A0A0F9HIE8"/>
<name>A0A0F9HIE8_9ZZZZ</name>
<gene>
    <name evidence="1" type="ORF">LCGC14_1994930</name>
</gene>
<comment type="caution">
    <text evidence="1">The sequence shown here is derived from an EMBL/GenBank/DDBJ whole genome shotgun (WGS) entry which is preliminary data.</text>
</comment>
<reference evidence="1" key="1">
    <citation type="journal article" date="2015" name="Nature">
        <title>Complex archaea that bridge the gap between prokaryotes and eukaryotes.</title>
        <authorList>
            <person name="Spang A."/>
            <person name="Saw J.H."/>
            <person name="Jorgensen S.L."/>
            <person name="Zaremba-Niedzwiedzka K."/>
            <person name="Martijn J."/>
            <person name="Lind A.E."/>
            <person name="van Eijk R."/>
            <person name="Schleper C."/>
            <person name="Guy L."/>
            <person name="Ettema T.J."/>
        </authorList>
    </citation>
    <scope>NUCLEOTIDE SEQUENCE</scope>
</reference>
<dbReference type="EMBL" id="LAZR01022567">
    <property type="protein sequence ID" value="KKL81425.1"/>
    <property type="molecule type" value="Genomic_DNA"/>
</dbReference>
<proteinExistence type="predicted"/>
<accession>A0A0F9HIE8</accession>
<protein>
    <submittedName>
        <fullName evidence="1">Uncharacterized protein</fullName>
    </submittedName>
</protein>
<sequence length="176" mass="20434">MKGKTYRTIKRDNGTIKVYAHKKRLLHRSVPDWNRTDVQTGSEEWYNREESYFILYGRRVYLSTIMSTHNHMHFPHPPSWIEEFDGISDDSWSSGILVKLDSDGDAIKVFSYLVLSLRRISCGYPHMNLSEHRARSGWIRKSCKYVASIQAGYSRPVTPRDILSIPLRGCRVVVDA</sequence>
<organism evidence="1">
    <name type="scientific">marine sediment metagenome</name>
    <dbReference type="NCBI Taxonomy" id="412755"/>
    <lineage>
        <taxon>unclassified sequences</taxon>
        <taxon>metagenomes</taxon>
        <taxon>ecological metagenomes</taxon>
    </lineage>
</organism>